<comment type="caution">
    <text evidence="2">The sequence shown here is derived from an EMBL/GenBank/DDBJ whole genome shotgun (WGS) entry which is preliminary data.</text>
</comment>
<organism evidence="2 3">
    <name type="scientific">Anisodus acutangulus</name>
    <dbReference type="NCBI Taxonomy" id="402998"/>
    <lineage>
        <taxon>Eukaryota</taxon>
        <taxon>Viridiplantae</taxon>
        <taxon>Streptophyta</taxon>
        <taxon>Embryophyta</taxon>
        <taxon>Tracheophyta</taxon>
        <taxon>Spermatophyta</taxon>
        <taxon>Magnoliopsida</taxon>
        <taxon>eudicotyledons</taxon>
        <taxon>Gunneridae</taxon>
        <taxon>Pentapetalae</taxon>
        <taxon>asterids</taxon>
        <taxon>lamiids</taxon>
        <taxon>Solanales</taxon>
        <taxon>Solanaceae</taxon>
        <taxon>Solanoideae</taxon>
        <taxon>Hyoscyameae</taxon>
        <taxon>Anisodus</taxon>
    </lineage>
</organism>
<accession>A0A9Q1LHN6</accession>
<evidence type="ECO:0000256" key="1">
    <source>
        <dbReference type="SAM" id="MobiDB-lite"/>
    </source>
</evidence>
<dbReference type="Proteomes" id="UP001152561">
    <property type="component" value="Unassembled WGS sequence"/>
</dbReference>
<dbReference type="EMBL" id="JAJAGQ010000019">
    <property type="protein sequence ID" value="KAJ8534895.1"/>
    <property type="molecule type" value="Genomic_DNA"/>
</dbReference>
<dbReference type="OrthoDB" id="1329217at2759"/>
<reference evidence="3" key="1">
    <citation type="journal article" date="2023" name="Proc. Natl. Acad. Sci. U.S.A.">
        <title>Genomic and structural basis for evolution of tropane alkaloid biosynthesis.</title>
        <authorList>
            <person name="Wanga Y.-J."/>
            <person name="Taina T."/>
            <person name="Yua J.-Y."/>
            <person name="Lia J."/>
            <person name="Xua B."/>
            <person name="Chenc J."/>
            <person name="D'Auriad J.C."/>
            <person name="Huanga J.-P."/>
            <person name="Huanga S.-X."/>
        </authorList>
    </citation>
    <scope>NUCLEOTIDE SEQUENCE [LARGE SCALE GENOMIC DNA]</scope>
    <source>
        <strain evidence="3">cv. KIB-2019</strain>
    </source>
</reference>
<protein>
    <submittedName>
        <fullName evidence="2">Uncharacterized protein</fullName>
    </submittedName>
</protein>
<proteinExistence type="predicted"/>
<evidence type="ECO:0000313" key="2">
    <source>
        <dbReference type="EMBL" id="KAJ8534895.1"/>
    </source>
</evidence>
<feature type="region of interest" description="Disordered" evidence="1">
    <location>
        <begin position="195"/>
        <end position="255"/>
    </location>
</feature>
<sequence>MIRGVSVDICAQKINNFYFRKEGEGDDDFSLKHMDYDERMKNPDDHIVWAASIIDKETPGVPQIDRIDRYIEPKQMVDYTRLEYVSASFPASTSVPEVPAQTTKIVPATSEATSSAPAVGPGVPAYGMRLIRLDEAKVTKWDEEFPSYVKEAIETDLVPQKENLEVVREEQKSIKEHLQAIELRLGILRDVPSVSTEPCIDHSTARDDMEDDDNRSERQSESEPDSDEGDNPLASARRAWDTSGASSYSTPPIYIPLPSSVGHVIPLDTNAKAALVP</sequence>
<evidence type="ECO:0000313" key="3">
    <source>
        <dbReference type="Proteomes" id="UP001152561"/>
    </source>
</evidence>
<keyword evidence="3" id="KW-1185">Reference proteome</keyword>
<dbReference type="AlphaFoldDB" id="A0A9Q1LHN6"/>
<name>A0A9Q1LHN6_9SOLA</name>
<gene>
    <name evidence="2" type="ORF">K7X08_016623</name>
</gene>